<keyword evidence="3" id="KW-0805">Transcription regulation</keyword>
<evidence type="ECO:0000256" key="1">
    <source>
        <dbReference type="ARBA" id="ARBA00004123"/>
    </source>
</evidence>
<dbReference type="CDD" id="cd12148">
    <property type="entry name" value="fungal_TF_MHR"/>
    <property type="match status" value="1"/>
</dbReference>
<feature type="compositionally biased region" description="Low complexity" evidence="6">
    <location>
        <begin position="537"/>
        <end position="551"/>
    </location>
</feature>
<dbReference type="Gene3D" id="4.10.240.10">
    <property type="entry name" value="Zn(2)-C6 fungal-type DNA-binding domain"/>
    <property type="match status" value="1"/>
</dbReference>
<dbReference type="SMART" id="SM00066">
    <property type="entry name" value="GAL4"/>
    <property type="match status" value="1"/>
</dbReference>
<comment type="caution">
    <text evidence="8">The sequence shown here is derived from an EMBL/GenBank/DDBJ whole genome shotgun (WGS) entry which is preliminary data.</text>
</comment>
<protein>
    <recommendedName>
        <fullName evidence="7">Zn(2)-C6 fungal-type domain-containing protein</fullName>
    </recommendedName>
</protein>
<dbReference type="InterPro" id="IPR050815">
    <property type="entry name" value="TF_fung"/>
</dbReference>
<keyword evidence="5" id="KW-0539">Nucleus</keyword>
<comment type="subcellular location">
    <subcellularLocation>
        <location evidence="1">Nucleus</location>
    </subcellularLocation>
</comment>
<dbReference type="InterPro" id="IPR036864">
    <property type="entry name" value="Zn2-C6_fun-type_DNA-bd_sf"/>
</dbReference>
<sequence>MTQRKKKTIEYHFVDMNDPDRYKKLKVARACDFCRRRKSKCDIGVPGSGTCSNCKKANHICIFSPTNASIVPASVPMIQQQQQQQQLQQLQQQENGNNTFICQYQNKFSFFSINQKAHCGFERDDVYSNALSLTTDHLPVYSTQFEHELFQVYFAHFHPFFPILDKYGILQSLGFDSLPCSLRWAVIAITISNFTNINKYDSNQYYQHALHKLDHTPTLYTVQTLLLLYKYQELNTPVGIPLSSAAIGHLKQAQSILSQWSPKDEFVCRAKWILFIILSMSNPADKRISNTLDYYFPPNNLPALTDTEQYDEIDINTTGNLIHLCNITSIYSRTISLISETDTLFSNKNSHTNDFNELSNGLKVWKRTLPEHIARFFNEDASILYATQSHIPKSTSFIAYLCLIHDILNLLISANQPNQHDLSKMAYSVCFRAHHFTVADLQPFRFSRLASIQGSRIVSFGLTLALQAQAYHDRNKETEKFSTYFSIAYQIFDQISLSPQLYMTIQAFQTQTQSKKQLEQQHQDYTLNNAGIHGRLDSNSSNGSSGNSSNDTTSYFYNTITATPNQASIQQTNEPNGWQNYNNAYSTNNNNFHSSWNSAMYYSPPQEDMYSMPMTPTFEPAEINQLDINTPSSFSTMDSYFQPQVNVFEPSVMVSLGPSDFITSYPIERSYNSKSCNTRPIA</sequence>
<dbReference type="Proteomes" id="UP001473302">
    <property type="component" value="Unassembled WGS sequence"/>
</dbReference>
<evidence type="ECO:0000256" key="2">
    <source>
        <dbReference type="ARBA" id="ARBA00022723"/>
    </source>
</evidence>
<feature type="domain" description="Zn(2)-C6 fungal-type" evidence="7">
    <location>
        <begin position="30"/>
        <end position="63"/>
    </location>
</feature>
<organism evidence="8 9">
    <name type="scientific">Mucor flavus</name>
    <dbReference type="NCBI Taxonomy" id="439312"/>
    <lineage>
        <taxon>Eukaryota</taxon>
        <taxon>Fungi</taxon>
        <taxon>Fungi incertae sedis</taxon>
        <taxon>Mucoromycota</taxon>
        <taxon>Mucoromycotina</taxon>
        <taxon>Mucoromycetes</taxon>
        <taxon>Mucorales</taxon>
        <taxon>Mucorineae</taxon>
        <taxon>Mucoraceae</taxon>
        <taxon>Mucor</taxon>
    </lineage>
</organism>
<evidence type="ECO:0000313" key="9">
    <source>
        <dbReference type="Proteomes" id="UP001473302"/>
    </source>
</evidence>
<dbReference type="CDD" id="cd00067">
    <property type="entry name" value="GAL4"/>
    <property type="match status" value="1"/>
</dbReference>
<accession>A0ABP9Z316</accession>
<dbReference type="PROSITE" id="PS50048">
    <property type="entry name" value="ZN2_CY6_FUNGAL_2"/>
    <property type="match status" value="1"/>
</dbReference>
<evidence type="ECO:0000259" key="7">
    <source>
        <dbReference type="PROSITE" id="PS50048"/>
    </source>
</evidence>
<keyword evidence="2" id="KW-0479">Metal-binding</keyword>
<feature type="region of interest" description="Disordered" evidence="6">
    <location>
        <begin position="530"/>
        <end position="551"/>
    </location>
</feature>
<dbReference type="Pfam" id="PF00172">
    <property type="entry name" value="Zn_clus"/>
    <property type="match status" value="1"/>
</dbReference>
<name>A0ABP9Z316_9FUNG</name>
<evidence type="ECO:0000256" key="6">
    <source>
        <dbReference type="SAM" id="MobiDB-lite"/>
    </source>
</evidence>
<gene>
    <name evidence="8" type="ORF">MFLAVUS_006976</name>
</gene>
<evidence type="ECO:0000313" key="8">
    <source>
        <dbReference type="EMBL" id="GAA5813498.1"/>
    </source>
</evidence>
<evidence type="ECO:0000256" key="4">
    <source>
        <dbReference type="ARBA" id="ARBA00023163"/>
    </source>
</evidence>
<proteinExistence type="predicted"/>
<evidence type="ECO:0000256" key="5">
    <source>
        <dbReference type="ARBA" id="ARBA00023242"/>
    </source>
</evidence>
<dbReference type="PANTHER" id="PTHR47338">
    <property type="entry name" value="ZN(II)2CYS6 TRANSCRIPTION FACTOR (EUROFUNG)-RELATED"/>
    <property type="match status" value="1"/>
</dbReference>
<dbReference type="SUPFAM" id="SSF57701">
    <property type="entry name" value="Zn2/Cys6 DNA-binding domain"/>
    <property type="match status" value="1"/>
</dbReference>
<keyword evidence="4" id="KW-0804">Transcription</keyword>
<dbReference type="PROSITE" id="PS00463">
    <property type="entry name" value="ZN2_CY6_FUNGAL_1"/>
    <property type="match status" value="1"/>
</dbReference>
<keyword evidence="9" id="KW-1185">Reference proteome</keyword>
<dbReference type="EMBL" id="BAABUK010000017">
    <property type="protein sequence ID" value="GAA5813498.1"/>
    <property type="molecule type" value="Genomic_DNA"/>
</dbReference>
<evidence type="ECO:0000256" key="3">
    <source>
        <dbReference type="ARBA" id="ARBA00023015"/>
    </source>
</evidence>
<reference evidence="8 9" key="1">
    <citation type="submission" date="2024-04" db="EMBL/GenBank/DDBJ databases">
        <title>genome sequences of Mucor flavus KT1a and Helicostylum pulchrum KT1b strains isolated from the surface of a dry-aged beef.</title>
        <authorList>
            <person name="Toyotome T."/>
            <person name="Hosono M."/>
            <person name="Torimaru M."/>
            <person name="Fukuda K."/>
            <person name="Mikami N."/>
        </authorList>
    </citation>
    <scope>NUCLEOTIDE SEQUENCE [LARGE SCALE GENOMIC DNA]</scope>
    <source>
        <strain evidence="8 9">KT1a</strain>
    </source>
</reference>
<dbReference type="PANTHER" id="PTHR47338:SF5">
    <property type="entry name" value="ZN(II)2CYS6 TRANSCRIPTION FACTOR (EUROFUNG)"/>
    <property type="match status" value="1"/>
</dbReference>
<dbReference type="InterPro" id="IPR001138">
    <property type="entry name" value="Zn2Cys6_DnaBD"/>
</dbReference>